<dbReference type="GO" id="GO:0005829">
    <property type="term" value="C:cytosol"/>
    <property type="evidence" value="ECO:0007669"/>
    <property type="project" value="TreeGrafter"/>
</dbReference>
<organism evidence="2 3">
    <name type="scientific">Penicillium cosmopolitanum</name>
    <dbReference type="NCBI Taxonomy" id="1131564"/>
    <lineage>
        <taxon>Eukaryota</taxon>
        <taxon>Fungi</taxon>
        <taxon>Dikarya</taxon>
        <taxon>Ascomycota</taxon>
        <taxon>Pezizomycotina</taxon>
        <taxon>Eurotiomycetes</taxon>
        <taxon>Eurotiomycetidae</taxon>
        <taxon>Eurotiales</taxon>
        <taxon>Aspergillaceae</taxon>
        <taxon>Penicillium</taxon>
    </lineage>
</organism>
<dbReference type="GO" id="GO:0070086">
    <property type="term" value="P:ubiquitin-dependent endocytosis"/>
    <property type="evidence" value="ECO:0007669"/>
    <property type="project" value="TreeGrafter"/>
</dbReference>
<dbReference type="GO" id="GO:0030674">
    <property type="term" value="F:protein-macromolecule adaptor activity"/>
    <property type="evidence" value="ECO:0007669"/>
    <property type="project" value="TreeGrafter"/>
</dbReference>
<dbReference type="GO" id="GO:0031625">
    <property type="term" value="F:ubiquitin protein ligase binding"/>
    <property type="evidence" value="ECO:0007669"/>
    <property type="project" value="TreeGrafter"/>
</dbReference>
<reference evidence="2" key="2">
    <citation type="journal article" date="2023" name="IMA Fungus">
        <title>Comparative genomic study of the Penicillium genus elucidates a diverse pangenome and 15 lateral gene transfer events.</title>
        <authorList>
            <person name="Petersen C."/>
            <person name="Sorensen T."/>
            <person name="Nielsen M.R."/>
            <person name="Sondergaard T.E."/>
            <person name="Sorensen J.L."/>
            <person name="Fitzpatrick D.A."/>
            <person name="Frisvad J.C."/>
            <person name="Nielsen K.L."/>
        </authorList>
    </citation>
    <scope>NUCLEOTIDE SEQUENCE</scope>
    <source>
        <strain evidence="2">IBT 29677</strain>
    </source>
</reference>
<dbReference type="InterPro" id="IPR014752">
    <property type="entry name" value="Arrestin-like_C"/>
</dbReference>
<dbReference type="GeneID" id="81363756"/>
<accession>A0A9W9WCT4</accession>
<keyword evidence="3" id="KW-1185">Reference proteome</keyword>
<dbReference type="InterPro" id="IPR050357">
    <property type="entry name" value="Arrestin_domain-protein"/>
</dbReference>
<dbReference type="Gene3D" id="2.60.40.640">
    <property type="match status" value="1"/>
</dbReference>
<reference evidence="2" key="1">
    <citation type="submission" date="2022-12" db="EMBL/GenBank/DDBJ databases">
        <authorList>
            <person name="Petersen C."/>
        </authorList>
    </citation>
    <scope>NUCLEOTIDE SEQUENCE</scope>
    <source>
        <strain evidence="2">IBT 29677</strain>
    </source>
</reference>
<evidence type="ECO:0000313" key="3">
    <source>
        <dbReference type="Proteomes" id="UP001147747"/>
    </source>
</evidence>
<dbReference type="PANTHER" id="PTHR11188">
    <property type="entry name" value="ARRESTIN DOMAIN CONTAINING PROTEIN"/>
    <property type="match status" value="1"/>
</dbReference>
<dbReference type="Proteomes" id="UP001147747">
    <property type="component" value="Unassembled WGS sequence"/>
</dbReference>
<protein>
    <recommendedName>
        <fullName evidence="4">Arrestin C-terminal-like domain-containing protein</fullName>
    </recommendedName>
</protein>
<evidence type="ECO:0008006" key="4">
    <source>
        <dbReference type="Google" id="ProtNLM"/>
    </source>
</evidence>
<evidence type="ECO:0000256" key="1">
    <source>
        <dbReference type="SAM" id="MobiDB-lite"/>
    </source>
</evidence>
<evidence type="ECO:0000313" key="2">
    <source>
        <dbReference type="EMBL" id="KAJ5415031.1"/>
    </source>
</evidence>
<dbReference type="OrthoDB" id="2238745at2759"/>
<dbReference type="SUPFAM" id="SSF81296">
    <property type="entry name" value="E set domains"/>
    <property type="match status" value="1"/>
</dbReference>
<feature type="compositionally biased region" description="Polar residues" evidence="1">
    <location>
        <begin position="157"/>
        <end position="166"/>
    </location>
</feature>
<gene>
    <name evidence="2" type="ORF">N7509_000129</name>
</gene>
<dbReference type="PANTHER" id="PTHR11188:SF174">
    <property type="entry name" value="ARRESTIN-RELATED TRAFFICKING ADAPTER 10-RELATED"/>
    <property type="match status" value="1"/>
</dbReference>
<comment type="caution">
    <text evidence="2">The sequence shown here is derived from an EMBL/GenBank/DDBJ whole genome shotgun (WGS) entry which is preliminary data.</text>
</comment>
<dbReference type="EMBL" id="JAPZBU010000001">
    <property type="protein sequence ID" value="KAJ5415031.1"/>
    <property type="molecule type" value="Genomic_DNA"/>
</dbReference>
<sequence>MQSLEAPIGRCHSSSHVVGIRGGLKLSFILLEPVIYLQGDGKPDRHSKNQPAVSRGYLHLEVTKPTKIKSICVSFHGLARFQPLGGRQDLITCGITYFENGHATLQDSGYRNLSISAAEIGQIVKINALALQVEQLLPPEYYSGSLDRSGLPRPCSESPQHTNNSRPKGHYTMFPAGGYIYPFEFLVHDSLPETISTGLVSVRYYLEAKIEFPGISRSQMRSQLDIPLLRLPSENSLELTESIIISKDWREQLHYDICFLGRSFPLGSRIPIRLKLTPFIDLKCCWLKVYVSQHMQYWKTGRETRVLQLGKRKVLLFEKQAGNEYRSTYPGSKIRITSDRDKIRPTDTQTWNLLGEVLETHEIELQVQLPRCPELKEIPQWQRLHTSTKAGKPDVNHWIQIVLCLSNEDRDGTAAKKQNAFQLLIIETPITVLSCKATPSNIYVPPYAVEPDTKAMSFQNLECDCVGNDFTEIIAPKHKAEVPETEAKSVEQIFLDNLTRPVSFESSSSDIKPPAQAHISKWSFQYIFQ</sequence>
<feature type="region of interest" description="Disordered" evidence="1">
    <location>
        <begin position="148"/>
        <end position="168"/>
    </location>
</feature>
<name>A0A9W9WCT4_9EURO</name>
<dbReference type="RefSeq" id="XP_056494877.1">
    <property type="nucleotide sequence ID" value="XM_056624776.1"/>
</dbReference>
<dbReference type="AlphaFoldDB" id="A0A9W9WCT4"/>
<dbReference type="InterPro" id="IPR014756">
    <property type="entry name" value="Ig_E-set"/>
</dbReference>
<proteinExistence type="predicted"/>